<protein>
    <submittedName>
        <fullName evidence="1">Uncharacterized protein</fullName>
    </submittedName>
</protein>
<dbReference type="Proteomes" id="UP000321393">
    <property type="component" value="Unassembled WGS sequence"/>
</dbReference>
<sequence length="67" mass="7394">MGSPVQCSLCSPKTSFVLGVPLGSPKTRDDPMESQIARVREHASLEVGVKVRAQESWRMIRIDRGVL</sequence>
<comment type="caution">
    <text evidence="1">The sequence shown here is derived from an EMBL/GenBank/DDBJ whole genome shotgun (WGS) entry which is preliminary data.</text>
</comment>
<gene>
    <name evidence="1" type="ORF">E6C27_scaffold50G00020</name>
</gene>
<dbReference type="AlphaFoldDB" id="A0A5A7VLX4"/>
<organism evidence="1 2">
    <name type="scientific">Cucumis melo var. makuwa</name>
    <name type="common">Oriental melon</name>
    <dbReference type="NCBI Taxonomy" id="1194695"/>
    <lineage>
        <taxon>Eukaryota</taxon>
        <taxon>Viridiplantae</taxon>
        <taxon>Streptophyta</taxon>
        <taxon>Embryophyta</taxon>
        <taxon>Tracheophyta</taxon>
        <taxon>Spermatophyta</taxon>
        <taxon>Magnoliopsida</taxon>
        <taxon>eudicotyledons</taxon>
        <taxon>Gunneridae</taxon>
        <taxon>Pentapetalae</taxon>
        <taxon>rosids</taxon>
        <taxon>fabids</taxon>
        <taxon>Cucurbitales</taxon>
        <taxon>Cucurbitaceae</taxon>
        <taxon>Benincaseae</taxon>
        <taxon>Cucumis</taxon>
    </lineage>
</organism>
<name>A0A5A7VLX4_CUCMM</name>
<proteinExistence type="predicted"/>
<reference evidence="1 2" key="1">
    <citation type="submission" date="2019-08" db="EMBL/GenBank/DDBJ databases">
        <title>Draft genome sequences of two oriental melons (Cucumis melo L. var makuwa).</title>
        <authorList>
            <person name="Kwon S.-Y."/>
        </authorList>
    </citation>
    <scope>NUCLEOTIDE SEQUENCE [LARGE SCALE GENOMIC DNA]</scope>
    <source>
        <strain evidence="2">cv. SW 3</strain>
        <tissue evidence="1">Leaf</tissue>
    </source>
</reference>
<evidence type="ECO:0000313" key="2">
    <source>
        <dbReference type="Proteomes" id="UP000321393"/>
    </source>
</evidence>
<evidence type="ECO:0000313" key="1">
    <source>
        <dbReference type="EMBL" id="KAA0067496.1"/>
    </source>
</evidence>
<dbReference type="EMBL" id="SSTE01000540">
    <property type="protein sequence ID" value="KAA0067496.1"/>
    <property type="molecule type" value="Genomic_DNA"/>
</dbReference>
<accession>A0A5A7VLX4</accession>